<dbReference type="GO" id="GO:0000819">
    <property type="term" value="P:sister chromatid segregation"/>
    <property type="evidence" value="ECO:0007669"/>
    <property type="project" value="TreeGrafter"/>
</dbReference>
<dbReference type="GO" id="GO:0003918">
    <property type="term" value="F:DNA topoisomerase type II (double strand cut, ATP-hydrolyzing) activity"/>
    <property type="evidence" value="ECO:0007669"/>
    <property type="project" value="UniProtKB-EC"/>
</dbReference>
<dbReference type="Pfam" id="PF00521">
    <property type="entry name" value="DNA_topoisoIV"/>
    <property type="match status" value="1"/>
</dbReference>
<feature type="region of interest" description="Disordered" evidence="12">
    <location>
        <begin position="687"/>
        <end position="873"/>
    </location>
</feature>
<dbReference type="GO" id="GO:0000712">
    <property type="term" value="P:resolution of meiotic recombination intermediates"/>
    <property type="evidence" value="ECO:0007669"/>
    <property type="project" value="TreeGrafter"/>
</dbReference>
<evidence type="ECO:0000256" key="1">
    <source>
        <dbReference type="ARBA" id="ARBA00000185"/>
    </source>
</evidence>
<dbReference type="InterPro" id="IPR013760">
    <property type="entry name" value="Topo_IIA-like_dom_sf"/>
</dbReference>
<feature type="compositionally biased region" description="Basic and acidic residues" evidence="12">
    <location>
        <begin position="772"/>
        <end position="791"/>
    </location>
</feature>
<dbReference type="SMART" id="SM00433">
    <property type="entry name" value="TOP2c"/>
    <property type="match status" value="1"/>
</dbReference>
<dbReference type="InterPro" id="IPR013757">
    <property type="entry name" value="Topo_IIA_A_a_sf"/>
</dbReference>
<evidence type="ECO:0000256" key="12">
    <source>
        <dbReference type="SAM" id="MobiDB-lite"/>
    </source>
</evidence>
<dbReference type="InterPro" id="IPR001241">
    <property type="entry name" value="Topo_IIA"/>
</dbReference>
<keyword evidence="9 11" id="KW-0238">DNA-binding</keyword>
<evidence type="ECO:0000256" key="10">
    <source>
        <dbReference type="ARBA" id="ARBA00023235"/>
    </source>
</evidence>
<dbReference type="EnsemblPlants" id="EMT07660">
    <property type="protein sequence ID" value="EMT07660"/>
    <property type="gene ID" value="F775_02070"/>
</dbReference>
<dbReference type="SMART" id="SM00434">
    <property type="entry name" value="TOP4c"/>
    <property type="match status" value="1"/>
</dbReference>
<comment type="catalytic activity">
    <reaction evidence="1">
        <text>ATP-dependent breakage, passage and rejoining of double-stranded DNA.</text>
        <dbReference type="EC" id="5.6.2.2"/>
    </reaction>
</comment>
<evidence type="ECO:0000256" key="5">
    <source>
        <dbReference type="ARBA" id="ARBA00022723"/>
    </source>
</evidence>
<dbReference type="Gene3D" id="3.30.1360.40">
    <property type="match status" value="1"/>
</dbReference>
<dbReference type="InterPro" id="IPR002205">
    <property type="entry name" value="Topo_IIA_dom_A"/>
</dbReference>
<comment type="cofactor">
    <cofactor evidence="2">
        <name>Mg(2+)</name>
        <dbReference type="ChEBI" id="CHEBI:18420"/>
    </cofactor>
</comment>
<accession>M8B245</accession>
<dbReference type="InterPro" id="IPR031660">
    <property type="entry name" value="TOPRIM_C"/>
</dbReference>
<keyword evidence="10" id="KW-0413">Isomerase</keyword>
<dbReference type="GO" id="GO:0046872">
    <property type="term" value="F:metal ion binding"/>
    <property type="evidence" value="ECO:0007669"/>
    <property type="project" value="UniProtKB-KW"/>
</dbReference>
<evidence type="ECO:0000256" key="11">
    <source>
        <dbReference type="PROSITE-ProRule" id="PRU01384"/>
    </source>
</evidence>
<evidence type="ECO:0000256" key="6">
    <source>
        <dbReference type="ARBA" id="ARBA00022741"/>
    </source>
</evidence>
<reference evidence="14" key="1">
    <citation type="submission" date="2015-06" db="UniProtKB">
        <authorList>
            <consortium name="EnsemblPlants"/>
        </authorList>
    </citation>
    <scope>IDENTIFICATION</scope>
</reference>
<feature type="domain" description="Topo IIA-type catalytic" evidence="13">
    <location>
        <begin position="269"/>
        <end position="571"/>
    </location>
</feature>
<dbReference type="GO" id="GO:0006265">
    <property type="term" value="P:DNA topological change"/>
    <property type="evidence" value="ECO:0007669"/>
    <property type="project" value="InterPro"/>
</dbReference>
<evidence type="ECO:0000256" key="7">
    <source>
        <dbReference type="ARBA" id="ARBA00022840"/>
    </source>
</evidence>
<name>M8B245_AEGTA</name>
<dbReference type="Gene3D" id="3.40.50.670">
    <property type="match status" value="3"/>
</dbReference>
<evidence type="ECO:0000256" key="4">
    <source>
        <dbReference type="ARBA" id="ARBA00012895"/>
    </source>
</evidence>
<dbReference type="Pfam" id="PF16898">
    <property type="entry name" value="TOPRIM_C"/>
    <property type="match status" value="1"/>
</dbReference>
<feature type="compositionally biased region" description="Acidic residues" evidence="12">
    <location>
        <begin position="800"/>
        <end position="814"/>
    </location>
</feature>
<evidence type="ECO:0000256" key="3">
    <source>
        <dbReference type="ARBA" id="ARBA00011080"/>
    </source>
</evidence>
<dbReference type="SUPFAM" id="SSF54211">
    <property type="entry name" value="Ribosomal protein S5 domain 2-like"/>
    <property type="match status" value="1"/>
</dbReference>
<organism evidence="14">
    <name type="scientific">Aegilops tauschii</name>
    <name type="common">Tausch's goatgrass</name>
    <name type="synonym">Aegilops squarrosa</name>
    <dbReference type="NCBI Taxonomy" id="37682"/>
    <lineage>
        <taxon>Eukaryota</taxon>
        <taxon>Viridiplantae</taxon>
        <taxon>Streptophyta</taxon>
        <taxon>Embryophyta</taxon>
        <taxon>Tracheophyta</taxon>
        <taxon>Spermatophyta</taxon>
        <taxon>Magnoliopsida</taxon>
        <taxon>Liliopsida</taxon>
        <taxon>Poales</taxon>
        <taxon>Poaceae</taxon>
        <taxon>BOP clade</taxon>
        <taxon>Pooideae</taxon>
        <taxon>Triticodae</taxon>
        <taxon>Triticeae</taxon>
        <taxon>Triticinae</taxon>
        <taxon>Aegilops</taxon>
    </lineage>
</organism>
<feature type="compositionally biased region" description="Basic and acidic residues" evidence="12">
    <location>
        <begin position="838"/>
        <end position="858"/>
    </location>
</feature>
<dbReference type="Gene3D" id="3.30.230.10">
    <property type="match status" value="1"/>
</dbReference>
<dbReference type="InterPro" id="IPR020568">
    <property type="entry name" value="Ribosomal_Su5_D2-typ_SF"/>
</dbReference>
<evidence type="ECO:0000256" key="2">
    <source>
        <dbReference type="ARBA" id="ARBA00001946"/>
    </source>
</evidence>
<dbReference type="PANTHER" id="PTHR10169">
    <property type="entry name" value="DNA TOPOISOMERASE/GYRASE"/>
    <property type="match status" value="1"/>
</dbReference>
<dbReference type="PANTHER" id="PTHR10169:SF38">
    <property type="entry name" value="DNA TOPOISOMERASE 2"/>
    <property type="match status" value="1"/>
</dbReference>
<comment type="similarity">
    <text evidence="3">Belongs to the type II topoisomerase family.</text>
</comment>
<evidence type="ECO:0000256" key="8">
    <source>
        <dbReference type="ARBA" id="ARBA00023029"/>
    </source>
</evidence>
<dbReference type="EC" id="5.6.2.2" evidence="4"/>
<sequence length="873" mass="98618">MKLHTVKGYLWVFVNVLIDNPAFDLQTKETLITHQGSFGSKCELSEDFLNKVSNSGVISNLLNSVEFRLSKELNKTDGSKRTSFLAIHKLEDAYDAGGRDSEKCTLILTERDSAKAFADHDGSHIKGLLLNFIHSSSPSLLKVPSFLVEFITPIIKITNNMSRSVNSFYSMPNYEAWKEKLGGNSSLWSIKYYKELGTCTTQEGREYFEDIDHHKKDFVWADDKDGECIELLFSKERIAGRKEWQHIKYSDFINKELILFPMADLASYVPSMVDGLKRGQRKVLFCSFKRNFVEEAFVTELIGYASEHSAYRSTPVGCHAWSASIAALPGLGKSPARSPLLARRSEVQQLGGKDAGSTKDLYTRLPPVTRLIFPKDDDILLNYLNEDGQSIEPSWYMPVIPMVLVNGSEDMGTGYVPNYNPRDIIANLKRMLNKEPVIPMDPWYKGFQGSLTKTRSKETGVTYTITGVIEEVDCRKLHITELPVRCWTVDYEHFLKSICPHKEKEKGKGMDKDKEPPFLEGYRSRCSHADVYFKVILSEQNMNVAKKEGLEKKFKLITTIGTTMYLFDSHGTSLSLTGRLLELKRKEYPPFPEKKPIEEIIDNRLAEAAAGVNASDYHYLFVALFTENVPDLIAQQEKLEGELESLLNTEPEILWLRDLDALEKELDVLDAKFEAQQEQRRYEHQHIFSEGAKASTTAPRIQPEKATANSQKANLSVGDNEEHAATFLTAAQNKKPPKKASAPVRDDDEGSPALRDCLAASILPEPSAMEAQTKEELQKGKNEPSQRHASEKAMPSLTEFSEEDMEGEDEEFPMEVEKETIGGKAAAEMPKTAIRKRVPAERQGMRHKVMEEIFKPTDDSSGASPEKKRRCKR</sequence>
<dbReference type="AlphaFoldDB" id="M8B245"/>
<keyword evidence="5" id="KW-0479">Metal-binding</keyword>
<dbReference type="GO" id="GO:0003677">
    <property type="term" value="F:DNA binding"/>
    <property type="evidence" value="ECO:0007669"/>
    <property type="project" value="UniProtKB-UniRule"/>
</dbReference>
<dbReference type="Gene3D" id="1.10.268.10">
    <property type="entry name" value="Topoisomerase, domain 3"/>
    <property type="match status" value="1"/>
</dbReference>
<keyword evidence="6" id="KW-0547">Nucleotide-binding</keyword>
<dbReference type="ExpressionAtlas" id="M8B245">
    <property type="expression patterns" value="baseline"/>
</dbReference>
<evidence type="ECO:0000313" key="14">
    <source>
        <dbReference type="EnsemblPlants" id="EMT07660"/>
    </source>
</evidence>
<evidence type="ECO:0000256" key="9">
    <source>
        <dbReference type="ARBA" id="ARBA00023125"/>
    </source>
</evidence>
<dbReference type="Gene3D" id="3.90.199.10">
    <property type="entry name" value="Topoisomerase II, domain 5"/>
    <property type="match status" value="1"/>
</dbReference>
<comment type="caution">
    <text evidence="11">Lacks conserved residue(s) required for the propagation of feature annotation.</text>
</comment>
<dbReference type="InterPro" id="IPR014721">
    <property type="entry name" value="Ribsml_uS5_D2-typ_fold_subgr"/>
</dbReference>
<keyword evidence="7" id="KW-0067">ATP-binding</keyword>
<dbReference type="SUPFAM" id="SSF56719">
    <property type="entry name" value="Type II DNA topoisomerase"/>
    <property type="match status" value="1"/>
</dbReference>
<evidence type="ECO:0000259" key="13">
    <source>
        <dbReference type="PROSITE" id="PS52040"/>
    </source>
</evidence>
<dbReference type="InterPro" id="IPR013759">
    <property type="entry name" value="Topo_IIA_B_C"/>
</dbReference>
<protein>
    <recommendedName>
        <fullName evidence="4">DNA topoisomerase (ATP-hydrolyzing)</fullName>
        <ecNumber evidence="4">5.6.2.2</ecNumber>
    </recommendedName>
</protein>
<keyword evidence="8" id="KW-0799">Topoisomerase</keyword>
<dbReference type="GO" id="GO:0005634">
    <property type="term" value="C:nucleus"/>
    <property type="evidence" value="ECO:0007669"/>
    <property type="project" value="TreeGrafter"/>
</dbReference>
<dbReference type="InterPro" id="IPR013758">
    <property type="entry name" value="Topo_IIA_A/C_ab"/>
</dbReference>
<dbReference type="InterPro" id="IPR050634">
    <property type="entry name" value="DNA_Topoisomerase_II"/>
</dbReference>
<dbReference type="PROSITE" id="PS52040">
    <property type="entry name" value="TOPO_IIA"/>
    <property type="match status" value="1"/>
</dbReference>
<dbReference type="FunFam" id="3.30.1360.40:FF:000003">
    <property type="entry name" value="DNA topoisomerase 2"/>
    <property type="match status" value="1"/>
</dbReference>
<proteinExistence type="inferred from homology"/>
<dbReference type="GO" id="GO:0005524">
    <property type="term" value="F:ATP binding"/>
    <property type="evidence" value="ECO:0007669"/>
    <property type="project" value="UniProtKB-KW"/>
</dbReference>